<dbReference type="EMBL" id="OU892280">
    <property type="protein sequence ID" value="CAG9768314.1"/>
    <property type="molecule type" value="Genomic_DNA"/>
</dbReference>
<accession>A0A9N9MR98</accession>
<keyword evidence="1" id="KW-0472">Membrane</keyword>
<sequence length="138" mass="14837">MGSGKGRGRGVDVPLIMKIIALICCVVTVGLLVSSKTDNWSARSINVSNSLIYSTGSFIVILGFCFIWSLIKDPVDETFLAILLVCGCIWTIGAGIGVIIYRIDYKHTTHDYQLIGGILTLAAGVVMLVDAIHNFGVF</sequence>
<keyword evidence="1" id="KW-0812">Transmembrane</keyword>
<gene>
    <name evidence="2" type="ORF">CEUTPL_LOCUS8860</name>
</gene>
<evidence type="ECO:0000313" key="3">
    <source>
        <dbReference type="Proteomes" id="UP001152799"/>
    </source>
</evidence>
<dbReference type="AlphaFoldDB" id="A0A9N9MR98"/>
<reference evidence="2" key="1">
    <citation type="submission" date="2022-01" db="EMBL/GenBank/DDBJ databases">
        <authorList>
            <person name="King R."/>
        </authorList>
    </citation>
    <scope>NUCLEOTIDE SEQUENCE</scope>
</reference>
<feature type="transmembrane region" description="Helical" evidence="1">
    <location>
        <begin position="78"/>
        <end position="100"/>
    </location>
</feature>
<feature type="transmembrane region" description="Helical" evidence="1">
    <location>
        <begin position="112"/>
        <end position="132"/>
    </location>
</feature>
<evidence type="ECO:0000313" key="2">
    <source>
        <dbReference type="EMBL" id="CAG9768314.1"/>
    </source>
</evidence>
<feature type="transmembrane region" description="Helical" evidence="1">
    <location>
        <begin position="52"/>
        <end position="71"/>
    </location>
</feature>
<evidence type="ECO:0000256" key="1">
    <source>
        <dbReference type="SAM" id="Phobius"/>
    </source>
</evidence>
<dbReference type="Proteomes" id="UP001152799">
    <property type="component" value="Chromosome 4"/>
</dbReference>
<proteinExistence type="predicted"/>
<feature type="transmembrane region" description="Helical" evidence="1">
    <location>
        <begin position="12"/>
        <end position="32"/>
    </location>
</feature>
<keyword evidence="1" id="KW-1133">Transmembrane helix</keyword>
<dbReference type="OrthoDB" id="8187586at2759"/>
<protein>
    <submittedName>
        <fullName evidence="2">Uncharacterized protein</fullName>
    </submittedName>
</protein>
<name>A0A9N9MR98_9CUCU</name>
<organism evidence="2 3">
    <name type="scientific">Ceutorhynchus assimilis</name>
    <name type="common">cabbage seed weevil</name>
    <dbReference type="NCBI Taxonomy" id="467358"/>
    <lineage>
        <taxon>Eukaryota</taxon>
        <taxon>Metazoa</taxon>
        <taxon>Ecdysozoa</taxon>
        <taxon>Arthropoda</taxon>
        <taxon>Hexapoda</taxon>
        <taxon>Insecta</taxon>
        <taxon>Pterygota</taxon>
        <taxon>Neoptera</taxon>
        <taxon>Endopterygota</taxon>
        <taxon>Coleoptera</taxon>
        <taxon>Polyphaga</taxon>
        <taxon>Cucujiformia</taxon>
        <taxon>Curculionidae</taxon>
        <taxon>Ceutorhynchinae</taxon>
        <taxon>Ceutorhynchus</taxon>
    </lineage>
</organism>
<keyword evidence="3" id="KW-1185">Reference proteome</keyword>